<dbReference type="FunFam" id="1.25.40.180:FF:000009">
    <property type="entry name" value="programmed cell death protein 4"/>
    <property type="match status" value="1"/>
</dbReference>
<comment type="similarity">
    <text evidence="2">Belongs to the PDCD4 family.</text>
</comment>
<feature type="domain" description="MI" evidence="8">
    <location>
        <begin position="302"/>
        <end position="425"/>
    </location>
</feature>
<keyword evidence="6" id="KW-0539">Nucleus</keyword>
<evidence type="ECO:0000313" key="10">
    <source>
        <dbReference type="Proteomes" id="UP001519460"/>
    </source>
</evidence>
<dbReference type="InterPro" id="IPR039778">
    <property type="entry name" value="PDCD4"/>
</dbReference>
<evidence type="ECO:0000256" key="2">
    <source>
        <dbReference type="ARBA" id="ARBA00005497"/>
    </source>
</evidence>
<name>A0ABD0L5S6_9CAEN</name>
<feature type="compositionally biased region" description="Polar residues" evidence="7">
    <location>
        <begin position="46"/>
        <end position="59"/>
    </location>
</feature>
<keyword evidence="5" id="KW-0677">Repeat</keyword>
<evidence type="ECO:0000256" key="6">
    <source>
        <dbReference type="ARBA" id="ARBA00023242"/>
    </source>
</evidence>
<evidence type="ECO:0000313" key="9">
    <source>
        <dbReference type="EMBL" id="KAK7494891.1"/>
    </source>
</evidence>
<accession>A0ABD0L5S6</accession>
<dbReference type="GO" id="GO:0005737">
    <property type="term" value="C:cytoplasm"/>
    <property type="evidence" value="ECO:0007669"/>
    <property type="project" value="UniProtKB-SubCell"/>
</dbReference>
<dbReference type="PANTHER" id="PTHR12626">
    <property type="entry name" value="PROGRAMMED CELL DEATH 4"/>
    <property type="match status" value="1"/>
</dbReference>
<feature type="compositionally biased region" description="Acidic residues" evidence="7">
    <location>
        <begin position="21"/>
        <end position="32"/>
    </location>
</feature>
<dbReference type="FunFam" id="1.25.40.180:FF:000008">
    <property type="entry name" value="Programmed cell death protein 4"/>
    <property type="match status" value="1"/>
</dbReference>
<proteinExistence type="inferred from homology"/>
<dbReference type="EMBL" id="JACVVK020000079">
    <property type="protein sequence ID" value="KAK7494891.1"/>
    <property type="molecule type" value="Genomic_DNA"/>
</dbReference>
<evidence type="ECO:0000256" key="1">
    <source>
        <dbReference type="ARBA" id="ARBA00004496"/>
    </source>
</evidence>
<feature type="compositionally biased region" description="Basic and acidic residues" evidence="7">
    <location>
        <begin position="430"/>
        <end position="442"/>
    </location>
</feature>
<organism evidence="9 10">
    <name type="scientific">Batillaria attramentaria</name>
    <dbReference type="NCBI Taxonomy" id="370345"/>
    <lineage>
        <taxon>Eukaryota</taxon>
        <taxon>Metazoa</taxon>
        <taxon>Spiralia</taxon>
        <taxon>Lophotrochozoa</taxon>
        <taxon>Mollusca</taxon>
        <taxon>Gastropoda</taxon>
        <taxon>Caenogastropoda</taxon>
        <taxon>Sorbeoconcha</taxon>
        <taxon>Cerithioidea</taxon>
        <taxon>Batillariidae</taxon>
        <taxon>Batillaria</taxon>
    </lineage>
</organism>
<evidence type="ECO:0000256" key="7">
    <source>
        <dbReference type="SAM" id="MobiDB-lite"/>
    </source>
</evidence>
<dbReference type="SMART" id="SM00544">
    <property type="entry name" value="MA3"/>
    <property type="match status" value="2"/>
</dbReference>
<gene>
    <name evidence="9" type="ORF">BaRGS_00013770</name>
</gene>
<feature type="compositionally biased region" description="Polar residues" evidence="7">
    <location>
        <begin position="1"/>
        <end position="18"/>
    </location>
</feature>
<feature type="region of interest" description="Disordered" evidence="7">
    <location>
        <begin position="1"/>
        <end position="124"/>
    </location>
</feature>
<evidence type="ECO:0000256" key="5">
    <source>
        <dbReference type="ARBA" id="ARBA00022737"/>
    </source>
</evidence>
<dbReference type="SUPFAM" id="SSF48371">
    <property type="entry name" value="ARM repeat"/>
    <property type="match status" value="2"/>
</dbReference>
<evidence type="ECO:0000259" key="8">
    <source>
        <dbReference type="PROSITE" id="PS51366"/>
    </source>
</evidence>
<dbReference type="Gene3D" id="1.25.40.180">
    <property type="match status" value="2"/>
</dbReference>
<dbReference type="InterPro" id="IPR016024">
    <property type="entry name" value="ARM-type_fold"/>
</dbReference>
<evidence type="ECO:0000256" key="4">
    <source>
        <dbReference type="ARBA" id="ARBA00022490"/>
    </source>
</evidence>
<dbReference type="PROSITE" id="PS51366">
    <property type="entry name" value="MI"/>
    <property type="match status" value="2"/>
</dbReference>
<keyword evidence="4" id="KW-0963">Cytoplasm</keyword>
<dbReference type="AlphaFoldDB" id="A0ABD0L5S6"/>
<comment type="subcellular location">
    <subcellularLocation>
        <location evidence="1">Cytoplasm</location>
    </subcellularLocation>
</comment>
<reference evidence="9 10" key="1">
    <citation type="journal article" date="2023" name="Sci. Data">
        <title>Genome assembly of the Korean intertidal mud-creeper Batillaria attramentaria.</title>
        <authorList>
            <person name="Patra A.K."/>
            <person name="Ho P.T."/>
            <person name="Jun S."/>
            <person name="Lee S.J."/>
            <person name="Kim Y."/>
            <person name="Won Y.J."/>
        </authorList>
    </citation>
    <scope>NUCLEOTIDE SEQUENCE [LARGE SCALE GENOMIC DNA]</scope>
    <source>
        <strain evidence="9">Wonlab-2016</strain>
    </source>
</reference>
<feature type="compositionally biased region" description="Gly residues" evidence="7">
    <location>
        <begin position="86"/>
        <end position="97"/>
    </location>
</feature>
<dbReference type="Proteomes" id="UP001519460">
    <property type="component" value="Unassembled WGS sequence"/>
</dbReference>
<feature type="region of interest" description="Disordered" evidence="7">
    <location>
        <begin position="430"/>
        <end position="449"/>
    </location>
</feature>
<comment type="caution">
    <text evidence="9">The sequence shown here is derived from an EMBL/GenBank/DDBJ whole genome shotgun (WGS) entry which is preliminary data.</text>
</comment>
<keyword evidence="10" id="KW-1185">Reference proteome</keyword>
<evidence type="ECO:0000256" key="3">
    <source>
        <dbReference type="ARBA" id="ARBA00014414"/>
    </source>
</evidence>
<protein>
    <recommendedName>
        <fullName evidence="3">Programmed cell death protein 4</fullName>
    </recommendedName>
</protein>
<dbReference type="InterPro" id="IPR003891">
    <property type="entry name" value="Initiation_fac_eIF4g_MI"/>
</dbReference>
<dbReference type="PANTHER" id="PTHR12626:SF0">
    <property type="entry name" value="PROGRAMMED CELL DEATH PROTEIN 4"/>
    <property type="match status" value="1"/>
</dbReference>
<dbReference type="Pfam" id="PF02847">
    <property type="entry name" value="MA3"/>
    <property type="match status" value="2"/>
</dbReference>
<sequence length="449" mass="49989">MENVSENIQDGVQATDVTMNGDDEVESIETDAQDDRPFRKAKRQLSRQTSGGDSTNNAVQAKPKQPLPFSKNSRKSRDGRGRGLPKKGGAGGKGVWGKPGEEIDEDGNTVDSHDPNYDSDSQDGNIQFEKICPELTREDLEKFVEPVVMEYFEHGNSKDVMEELNDVNFEHLKGALVEFLVSKALDHKDYHRELTSVLISDLYGKVLSSSDVTDGFDDVLEKLSDLVIDTPDATSVVGKFIARAVADDCLPPKYVKKYKAPVECPHTKQALEQADVLLSQTHGIVRLDNIWGAGGGIRPVKLLIKKIVMLLKEYLSSGDIKEATNCLRDLDVPHFHHEVVYEATVMVLEDSSERAAEMMCKFLKSLADAVIIMPQQFRRGLTRVYDNMPDICLDVPNAYPLLERFVNLCNKERFLSDALLKDLPQKGRKRFVSEGDGGKVKEQQATSSS</sequence>
<feature type="domain" description="MI" evidence="8">
    <location>
        <begin position="139"/>
        <end position="260"/>
    </location>
</feature>